<feature type="domain" description="dUTPase-like" evidence="4">
    <location>
        <begin position="43"/>
        <end position="116"/>
    </location>
</feature>
<evidence type="ECO:0000256" key="3">
    <source>
        <dbReference type="ARBA" id="ARBA00022801"/>
    </source>
</evidence>
<name>A0A8B9VQZ4_9AVES</name>
<evidence type="ECO:0000313" key="6">
    <source>
        <dbReference type="Proteomes" id="UP000694549"/>
    </source>
</evidence>
<dbReference type="Gene3D" id="2.70.40.10">
    <property type="match status" value="1"/>
</dbReference>
<dbReference type="Pfam" id="PF00692">
    <property type="entry name" value="dUTPase"/>
    <property type="match status" value="1"/>
</dbReference>
<dbReference type="InterPro" id="IPR051592">
    <property type="entry name" value="HERV-K_Pro_peptidase_A2"/>
</dbReference>
<keyword evidence="2" id="KW-0064">Aspartyl protease</keyword>
<dbReference type="Proteomes" id="UP000694549">
    <property type="component" value="Unplaced"/>
</dbReference>
<dbReference type="AlphaFoldDB" id="A0A8B9VQZ4"/>
<dbReference type="InterPro" id="IPR029054">
    <property type="entry name" value="dUTPase-like"/>
</dbReference>
<sequence>KCWRESNELISPSKQLRSMGGRGGFLDNNAPATRGSLGVDLATAVSVTLSDKSVVAIPTGIQGRSSVGLKGLIVIPGIIDIDHVGEIRVMAYTFNPPLFIPKGTKIAQLVALRNYQPCAGAQVNREGGFGSTDHVVSPWYGRNIGL</sequence>
<dbReference type="GO" id="GO:0004190">
    <property type="term" value="F:aspartic-type endopeptidase activity"/>
    <property type="evidence" value="ECO:0007669"/>
    <property type="project" value="UniProtKB-KW"/>
</dbReference>
<evidence type="ECO:0000256" key="1">
    <source>
        <dbReference type="ARBA" id="ARBA00022670"/>
    </source>
</evidence>
<dbReference type="SUPFAM" id="SSF51283">
    <property type="entry name" value="dUTPase-like"/>
    <property type="match status" value="1"/>
</dbReference>
<keyword evidence="6" id="KW-1185">Reference proteome</keyword>
<evidence type="ECO:0000259" key="4">
    <source>
        <dbReference type="Pfam" id="PF00692"/>
    </source>
</evidence>
<proteinExistence type="predicted"/>
<dbReference type="PANTHER" id="PTHR19422:SF123">
    <property type="entry name" value="RT1 CLASS I, LOCUS CE15"/>
    <property type="match status" value="1"/>
</dbReference>
<dbReference type="Ensembl" id="ENSAZOT00000026632.1">
    <property type="protein sequence ID" value="ENSAZOP00000024814.1"/>
    <property type="gene ID" value="ENSAZOG00000015952.1"/>
</dbReference>
<reference evidence="5" key="2">
    <citation type="submission" date="2025-09" db="UniProtKB">
        <authorList>
            <consortium name="Ensembl"/>
        </authorList>
    </citation>
    <scope>IDENTIFICATION</scope>
</reference>
<evidence type="ECO:0000256" key="2">
    <source>
        <dbReference type="ARBA" id="ARBA00022750"/>
    </source>
</evidence>
<dbReference type="GO" id="GO:0006508">
    <property type="term" value="P:proteolysis"/>
    <property type="evidence" value="ECO:0007669"/>
    <property type="project" value="UniProtKB-KW"/>
</dbReference>
<dbReference type="InterPro" id="IPR033704">
    <property type="entry name" value="dUTPase_trimeric"/>
</dbReference>
<dbReference type="InterPro" id="IPR036157">
    <property type="entry name" value="dUTPase-like_sf"/>
</dbReference>
<accession>A0A8B9VQZ4</accession>
<dbReference type="PANTHER" id="PTHR19422">
    <property type="entry name" value="GAG RETROVIRAL POLYPROTEIN"/>
    <property type="match status" value="1"/>
</dbReference>
<evidence type="ECO:0000313" key="5">
    <source>
        <dbReference type="Ensembl" id="ENSAZOP00000024814.1"/>
    </source>
</evidence>
<protein>
    <recommendedName>
        <fullName evidence="4">dUTPase-like domain-containing protein</fullName>
    </recommendedName>
</protein>
<keyword evidence="1" id="KW-0645">Protease</keyword>
<keyword evidence="3" id="KW-0378">Hydrolase</keyword>
<reference evidence="5" key="1">
    <citation type="submission" date="2025-08" db="UniProtKB">
        <authorList>
            <consortium name="Ensembl"/>
        </authorList>
    </citation>
    <scope>IDENTIFICATION</scope>
</reference>
<dbReference type="CDD" id="cd07557">
    <property type="entry name" value="trimeric_dUTPase"/>
    <property type="match status" value="1"/>
</dbReference>
<organism evidence="5 6">
    <name type="scientific">Anas zonorhyncha</name>
    <name type="common">Eastern spot-billed duck</name>
    <dbReference type="NCBI Taxonomy" id="75864"/>
    <lineage>
        <taxon>Eukaryota</taxon>
        <taxon>Metazoa</taxon>
        <taxon>Chordata</taxon>
        <taxon>Craniata</taxon>
        <taxon>Vertebrata</taxon>
        <taxon>Euteleostomi</taxon>
        <taxon>Archelosauria</taxon>
        <taxon>Archosauria</taxon>
        <taxon>Dinosauria</taxon>
        <taxon>Saurischia</taxon>
        <taxon>Theropoda</taxon>
        <taxon>Coelurosauria</taxon>
        <taxon>Aves</taxon>
        <taxon>Neognathae</taxon>
        <taxon>Galloanserae</taxon>
        <taxon>Anseriformes</taxon>
        <taxon>Anatidae</taxon>
        <taxon>Anatinae</taxon>
        <taxon>Anas</taxon>
    </lineage>
</organism>